<dbReference type="InterPro" id="IPR043149">
    <property type="entry name" value="TagF_N"/>
</dbReference>
<comment type="similarity">
    <text evidence="2">Belongs to the CDP-glycerol glycerophosphotransferase family.</text>
</comment>
<dbReference type="InterPro" id="IPR043148">
    <property type="entry name" value="TagF_C"/>
</dbReference>
<dbReference type="PANTHER" id="PTHR37316">
    <property type="entry name" value="TEICHOIC ACID GLYCEROL-PHOSPHATE PRIMASE"/>
    <property type="match status" value="1"/>
</dbReference>
<dbReference type="PANTHER" id="PTHR37316:SF3">
    <property type="entry name" value="TEICHOIC ACID GLYCEROL-PHOSPHATE TRANSFERASE"/>
    <property type="match status" value="1"/>
</dbReference>
<evidence type="ECO:0000313" key="8">
    <source>
        <dbReference type="Proteomes" id="UP000244384"/>
    </source>
</evidence>
<dbReference type="SUPFAM" id="SSF53756">
    <property type="entry name" value="UDP-Glycosyltransferase/glycogen phosphorylase"/>
    <property type="match status" value="1"/>
</dbReference>
<dbReference type="Pfam" id="PF04464">
    <property type="entry name" value="Glyphos_transf"/>
    <property type="match status" value="1"/>
</dbReference>
<accession>A0A2S0WK60</accession>
<accession>A0A5F2ESF8</accession>
<dbReference type="InterPro" id="IPR051612">
    <property type="entry name" value="Teichoic_Acid_Biosynth"/>
</dbReference>
<keyword evidence="6" id="KW-0472">Membrane</keyword>
<dbReference type="EMBL" id="CP026952">
    <property type="protein sequence ID" value="AWB91726.1"/>
    <property type="molecule type" value="Genomic_DNA"/>
</dbReference>
<dbReference type="GO" id="GO:0005886">
    <property type="term" value="C:plasma membrane"/>
    <property type="evidence" value="ECO:0007669"/>
    <property type="project" value="UniProtKB-SubCell"/>
</dbReference>
<reference evidence="8" key="1">
    <citation type="submission" date="2018-01" db="EMBL/GenBank/DDBJ databases">
        <authorList>
            <person name="Li J."/>
        </authorList>
    </citation>
    <scope>NUCLEOTIDE SEQUENCE [LARGE SCALE GENOMIC DNA]</scope>
    <source>
        <strain evidence="8">592</strain>
    </source>
</reference>
<dbReference type="AlphaFoldDB" id="A0A2S0WK60"/>
<comment type="subcellular location">
    <subcellularLocation>
        <location evidence="1">Cell membrane</location>
        <topology evidence="1">Peripheral membrane protein</topology>
    </subcellularLocation>
</comment>
<evidence type="ECO:0000256" key="2">
    <source>
        <dbReference type="ARBA" id="ARBA00010488"/>
    </source>
</evidence>
<proteinExistence type="inferred from homology"/>
<gene>
    <name evidence="7" type="ORF">C3E78_05615</name>
</gene>
<organism evidence="7 8">
    <name type="scientific">Aeromicrobium chenweiae</name>
    <dbReference type="NCBI Taxonomy" id="2079793"/>
    <lineage>
        <taxon>Bacteria</taxon>
        <taxon>Bacillati</taxon>
        <taxon>Actinomycetota</taxon>
        <taxon>Actinomycetes</taxon>
        <taxon>Propionibacteriales</taxon>
        <taxon>Nocardioidaceae</taxon>
        <taxon>Aeromicrobium</taxon>
    </lineage>
</organism>
<evidence type="ECO:0000256" key="3">
    <source>
        <dbReference type="ARBA" id="ARBA00022475"/>
    </source>
</evidence>
<dbReference type="RefSeq" id="WP_108577372.1">
    <property type="nucleotide sequence ID" value="NZ_CP026952.1"/>
</dbReference>
<dbReference type="Proteomes" id="UP000244384">
    <property type="component" value="Chromosome"/>
</dbReference>
<keyword evidence="5" id="KW-0777">Teichoic acid biosynthesis</keyword>
<sequence>MSPEVFLQQWQSFVARWADAERTEKGSGAHLIDGLLEHGLAHQDGEAPTTAPSETDLMACEIEVVRRSGAVDVAAYLGTDPPLKPRDGDAVRHFCQRGRTLLRNPSLDFDLWWYLGEHLDGDVDGINPLLHHVLVGRFVGLPTRPEPLTENVPAPLGASGAVRRACLVVGADPDGLVAPHVVRFVRELGRFGDVFYLGRQPLLDGELEKLDGLVVESWEQRVDDSATAKGAILARDLVGWDTLEQYDEVVIVDDDHYLVRPLDEVFATMDERACDWWALRVTSPRFLGEGPDREPIGVDEAKRRYLKPSSIRANETLTRDMAITAFRAPVVADPGFRRVMERMIPRTGSTRMTRRHDLGLTRYLAARGYELGVHDDVLRPNDQPFGPTGFELVESGRYPLLSRSYLVNNPDRIPDFARWRVRLGAWVPGDVLDEIEAHLVRVSSDASLQRSFAIVTREDGTVDFHDPMTPEEFQVVDETVPKYDHWWAFPVCAYDHTFAGNERAVFDEIRDDPSIKKIILTKSRRIDVTGENVVIVPIESPEAQYYLARSRFVFVKHTLTGNVPWPMSAITHDVINLWHGIPLKRFGMASAGLDEETRQTLMTKHGYSRAVIVSSRMDALAMSAAFFPVSYPDMWPTGLPRNDFVTRPEEQLPDDFRAMAQRLRDEVAGRRLVMFLPTFRDGQGESQYQFDESELARLAKWAERHNAVIGVREHMADRGRTYSRALMPLGAIDLSAHRYPDLEILYREADALISDYSSCLVDFLLTGKPVMSFAYDYERYSNAERGLFYQLDRVLPGPVCRSFEDLAAALDTVFDPLTPEQAEEYDWKRRIFFDHLDDQASWRVVQRVKGLYLDEQRS</sequence>
<keyword evidence="4" id="KW-0808">Transferase</keyword>
<dbReference type="GO" id="GO:0019350">
    <property type="term" value="P:teichoic acid biosynthetic process"/>
    <property type="evidence" value="ECO:0007669"/>
    <property type="project" value="UniProtKB-KW"/>
</dbReference>
<keyword evidence="8" id="KW-1185">Reference proteome</keyword>
<dbReference type="OrthoDB" id="9815339at2"/>
<protein>
    <submittedName>
        <fullName evidence="7">Uncharacterized protein</fullName>
    </submittedName>
</protein>
<evidence type="ECO:0000256" key="4">
    <source>
        <dbReference type="ARBA" id="ARBA00022679"/>
    </source>
</evidence>
<name>A0A2S0WK60_9ACTN</name>
<keyword evidence="3" id="KW-1003">Cell membrane</keyword>
<dbReference type="KEGG" id="aez:C3E78_05615"/>
<dbReference type="GO" id="GO:0047355">
    <property type="term" value="F:CDP-glycerol glycerophosphotransferase activity"/>
    <property type="evidence" value="ECO:0007669"/>
    <property type="project" value="InterPro"/>
</dbReference>
<dbReference type="Gene3D" id="3.40.50.12580">
    <property type="match status" value="1"/>
</dbReference>
<evidence type="ECO:0000256" key="6">
    <source>
        <dbReference type="ARBA" id="ARBA00023136"/>
    </source>
</evidence>
<evidence type="ECO:0000256" key="5">
    <source>
        <dbReference type="ARBA" id="ARBA00022944"/>
    </source>
</evidence>
<evidence type="ECO:0000313" key="7">
    <source>
        <dbReference type="EMBL" id="AWB91726.1"/>
    </source>
</evidence>
<dbReference type="Gene3D" id="3.40.50.11820">
    <property type="match status" value="1"/>
</dbReference>
<dbReference type="InterPro" id="IPR007554">
    <property type="entry name" value="Glycerophosphate_synth"/>
</dbReference>
<evidence type="ECO:0000256" key="1">
    <source>
        <dbReference type="ARBA" id="ARBA00004202"/>
    </source>
</evidence>